<gene>
    <name evidence="2" type="ORF">NC653_015729</name>
</gene>
<proteinExistence type="predicted"/>
<name>A0AAD6VYV2_9ROSI</name>
<evidence type="ECO:0000313" key="2">
    <source>
        <dbReference type="EMBL" id="KAJ6992431.1"/>
    </source>
</evidence>
<comment type="caution">
    <text evidence="2">The sequence shown here is derived from an EMBL/GenBank/DDBJ whole genome shotgun (WGS) entry which is preliminary data.</text>
</comment>
<reference evidence="2" key="1">
    <citation type="journal article" date="2023" name="Mol. Ecol. Resour.">
        <title>Chromosome-level genome assembly of a triploid poplar Populus alba 'Berolinensis'.</title>
        <authorList>
            <person name="Chen S."/>
            <person name="Yu Y."/>
            <person name="Wang X."/>
            <person name="Wang S."/>
            <person name="Zhang T."/>
            <person name="Zhou Y."/>
            <person name="He R."/>
            <person name="Meng N."/>
            <person name="Wang Y."/>
            <person name="Liu W."/>
            <person name="Liu Z."/>
            <person name="Liu J."/>
            <person name="Guo Q."/>
            <person name="Huang H."/>
            <person name="Sederoff R.R."/>
            <person name="Wang G."/>
            <person name="Qu G."/>
            <person name="Chen S."/>
        </authorList>
    </citation>
    <scope>NUCLEOTIDE SEQUENCE</scope>
    <source>
        <strain evidence="2">SC-2020</strain>
    </source>
</reference>
<feature type="compositionally biased region" description="Basic and acidic residues" evidence="1">
    <location>
        <begin position="55"/>
        <end position="66"/>
    </location>
</feature>
<organism evidence="2 3">
    <name type="scientific">Populus alba x Populus x berolinensis</name>
    <dbReference type="NCBI Taxonomy" id="444605"/>
    <lineage>
        <taxon>Eukaryota</taxon>
        <taxon>Viridiplantae</taxon>
        <taxon>Streptophyta</taxon>
        <taxon>Embryophyta</taxon>
        <taxon>Tracheophyta</taxon>
        <taxon>Spermatophyta</taxon>
        <taxon>Magnoliopsida</taxon>
        <taxon>eudicotyledons</taxon>
        <taxon>Gunneridae</taxon>
        <taxon>Pentapetalae</taxon>
        <taxon>rosids</taxon>
        <taxon>fabids</taxon>
        <taxon>Malpighiales</taxon>
        <taxon>Salicaceae</taxon>
        <taxon>Saliceae</taxon>
        <taxon>Populus</taxon>
    </lineage>
</organism>
<sequence>MRPGRRITGESGLINTAKLQVLGQIEKAKPRADDMMTFQISLYSVEDPELLKDGADSSHHLRETSRHVITTKATTTSRTEN</sequence>
<dbReference type="Proteomes" id="UP001164929">
    <property type="component" value="Chromosome 6"/>
</dbReference>
<evidence type="ECO:0000313" key="3">
    <source>
        <dbReference type="Proteomes" id="UP001164929"/>
    </source>
</evidence>
<evidence type="ECO:0000256" key="1">
    <source>
        <dbReference type="SAM" id="MobiDB-lite"/>
    </source>
</evidence>
<feature type="compositionally biased region" description="Polar residues" evidence="1">
    <location>
        <begin position="67"/>
        <end position="81"/>
    </location>
</feature>
<accession>A0AAD6VYV2</accession>
<dbReference type="EMBL" id="JAQIZT010000006">
    <property type="protein sequence ID" value="KAJ6992431.1"/>
    <property type="molecule type" value="Genomic_DNA"/>
</dbReference>
<protein>
    <submittedName>
        <fullName evidence="2">Uncharacterized protein</fullName>
    </submittedName>
</protein>
<keyword evidence="3" id="KW-1185">Reference proteome</keyword>
<feature type="region of interest" description="Disordered" evidence="1">
    <location>
        <begin position="55"/>
        <end position="81"/>
    </location>
</feature>
<dbReference type="AlphaFoldDB" id="A0AAD6VYV2"/>